<protein>
    <submittedName>
        <fullName evidence="1">Uncharacterized protein</fullName>
    </submittedName>
</protein>
<sequence>MARRQSVHSDKLLPITPPVWFFDDMLIYQYRFDAENANYNSR</sequence>
<evidence type="ECO:0000313" key="1">
    <source>
        <dbReference type="EMBL" id="STO55764.1"/>
    </source>
</evidence>
<reference evidence="1 2" key="1">
    <citation type="submission" date="2018-06" db="EMBL/GenBank/DDBJ databases">
        <authorList>
            <consortium name="Pathogen Informatics"/>
            <person name="Doyle S."/>
        </authorList>
    </citation>
    <scope>NUCLEOTIDE SEQUENCE [LARGE SCALE GENOMIC DNA]</scope>
    <source>
        <strain evidence="1 2">NCTC11645</strain>
    </source>
</reference>
<gene>
    <name evidence="1" type="ORF">NCTC11645_00064</name>
</gene>
<accession>A0A377HI75</accession>
<evidence type="ECO:0000313" key="2">
    <source>
        <dbReference type="Proteomes" id="UP000254512"/>
    </source>
</evidence>
<organism evidence="1 2">
    <name type="scientific">Grimontia hollisae</name>
    <name type="common">Vibrio hollisae</name>
    <dbReference type="NCBI Taxonomy" id="673"/>
    <lineage>
        <taxon>Bacteria</taxon>
        <taxon>Pseudomonadati</taxon>
        <taxon>Pseudomonadota</taxon>
        <taxon>Gammaproteobacteria</taxon>
        <taxon>Vibrionales</taxon>
        <taxon>Vibrionaceae</taxon>
        <taxon>Grimontia</taxon>
    </lineage>
</organism>
<proteinExistence type="predicted"/>
<dbReference type="AlphaFoldDB" id="A0A377HI75"/>
<dbReference type="Proteomes" id="UP000254512">
    <property type="component" value="Unassembled WGS sequence"/>
</dbReference>
<dbReference type="EMBL" id="UGHD01000002">
    <property type="protein sequence ID" value="STO55764.1"/>
    <property type="molecule type" value="Genomic_DNA"/>
</dbReference>
<name>A0A377HI75_GRIHO</name>